<gene>
    <name evidence="2" type="ORF">Celaphus_00005978</name>
</gene>
<evidence type="ECO:0000313" key="2">
    <source>
        <dbReference type="EMBL" id="OWK09201.1"/>
    </source>
</evidence>
<evidence type="ECO:0000313" key="3">
    <source>
        <dbReference type="Proteomes" id="UP000242450"/>
    </source>
</evidence>
<accession>A0A212CT80</accession>
<protein>
    <submittedName>
        <fullName evidence="2">Uncharacterized protein</fullName>
    </submittedName>
</protein>
<comment type="caution">
    <text evidence="2">The sequence shown here is derived from an EMBL/GenBank/DDBJ whole genome shotgun (WGS) entry which is preliminary data.</text>
</comment>
<feature type="region of interest" description="Disordered" evidence="1">
    <location>
        <begin position="1"/>
        <end position="71"/>
    </location>
</feature>
<keyword evidence="3" id="KW-1185">Reference proteome</keyword>
<sequence length="71" mass="7618">MGTLEVAGPVRHPSGAAMVAPTSKLKELTQSRRRSERASERATAHTYPALPGSSHLPPPLRPSLGFDRSRS</sequence>
<organism evidence="2 3">
    <name type="scientific">Cervus elaphus hippelaphus</name>
    <name type="common">European red deer</name>
    <dbReference type="NCBI Taxonomy" id="46360"/>
    <lineage>
        <taxon>Eukaryota</taxon>
        <taxon>Metazoa</taxon>
        <taxon>Chordata</taxon>
        <taxon>Craniata</taxon>
        <taxon>Vertebrata</taxon>
        <taxon>Euteleostomi</taxon>
        <taxon>Mammalia</taxon>
        <taxon>Eutheria</taxon>
        <taxon>Laurasiatheria</taxon>
        <taxon>Artiodactyla</taxon>
        <taxon>Ruminantia</taxon>
        <taxon>Pecora</taxon>
        <taxon>Cervidae</taxon>
        <taxon>Cervinae</taxon>
        <taxon>Cervus</taxon>
    </lineage>
</organism>
<dbReference type="EMBL" id="MKHE01000012">
    <property type="protein sequence ID" value="OWK09201.1"/>
    <property type="molecule type" value="Genomic_DNA"/>
</dbReference>
<proteinExistence type="predicted"/>
<dbReference type="Proteomes" id="UP000242450">
    <property type="component" value="Chromosome 12"/>
</dbReference>
<evidence type="ECO:0000256" key="1">
    <source>
        <dbReference type="SAM" id="MobiDB-lite"/>
    </source>
</evidence>
<reference evidence="2 3" key="1">
    <citation type="journal article" date="2018" name="Mol. Genet. Genomics">
        <title>The red deer Cervus elaphus genome CerEla1.0: sequencing, annotating, genes, and chromosomes.</title>
        <authorList>
            <person name="Bana N.A."/>
            <person name="Nyiri A."/>
            <person name="Nagy J."/>
            <person name="Frank K."/>
            <person name="Nagy T."/>
            <person name="Steger V."/>
            <person name="Schiller M."/>
            <person name="Lakatos P."/>
            <person name="Sugar L."/>
            <person name="Horn P."/>
            <person name="Barta E."/>
            <person name="Orosz L."/>
        </authorList>
    </citation>
    <scope>NUCLEOTIDE SEQUENCE [LARGE SCALE GENOMIC DNA]</scope>
    <source>
        <strain evidence="2">Hungarian</strain>
    </source>
</reference>
<name>A0A212CT80_CEREH</name>
<dbReference type="AlphaFoldDB" id="A0A212CT80"/>